<gene>
    <name evidence="2" type="ORF">MERR_LOCUS34397</name>
</gene>
<feature type="region of interest" description="Disordered" evidence="1">
    <location>
        <begin position="1"/>
        <end position="30"/>
    </location>
</feature>
<keyword evidence="3" id="KW-1185">Reference proteome</keyword>
<dbReference type="AlphaFoldDB" id="A0A6D2K3G4"/>
<comment type="caution">
    <text evidence="2">The sequence shown here is derived from an EMBL/GenBank/DDBJ whole genome shotgun (WGS) entry which is preliminary data.</text>
</comment>
<sequence>MSSPLASPCEDGVPAPPASPPPPLVPAGFEEPTSQAINQRWLGFWNPYTILQRGYMRRPSRYSFANPPPWHHHLARPQYPR</sequence>
<reference evidence="2" key="1">
    <citation type="submission" date="2020-01" db="EMBL/GenBank/DDBJ databases">
        <authorList>
            <person name="Mishra B."/>
        </authorList>
    </citation>
    <scope>NUCLEOTIDE SEQUENCE [LARGE SCALE GENOMIC DNA]</scope>
</reference>
<evidence type="ECO:0000313" key="2">
    <source>
        <dbReference type="EMBL" id="CAA7047162.1"/>
    </source>
</evidence>
<feature type="compositionally biased region" description="Pro residues" evidence="1">
    <location>
        <begin position="14"/>
        <end position="25"/>
    </location>
</feature>
<proteinExistence type="predicted"/>
<evidence type="ECO:0000256" key="1">
    <source>
        <dbReference type="SAM" id="MobiDB-lite"/>
    </source>
</evidence>
<evidence type="ECO:0000313" key="3">
    <source>
        <dbReference type="Proteomes" id="UP000467841"/>
    </source>
</evidence>
<organism evidence="2 3">
    <name type="scientific">Microthlaspi erraticum</name>
    <dbReference type="NCBI Taxonomy" id="1685480"/>
    <lineage>
        <taxon>Eukaryota</taxon>
        <taxon>Viridiplantae</taxon>
        <taxon>Streptophyta</taxon>
        <taxon>Embryophyta</taxon>
        <taxon>Tracheophyta</taxon>
        <taxon>Spermatophyta</taxon>
        <taxon>Magnoliopsida</taxon>
        <taxon>eudicotyledons</taxon>
        <taxon>Gunneridae</taxon>
        <taxon>Pentapetalae</taxon>
        <taxon>rosids</taxon>
        <taxon>malvids</taxon>
        <taxon>Brassicales</taxon>
        <taxon>Brassicaceae</taxon>
        <taxon>Coluteocarpeae</taxon>
        <taxon>Microthlaspi</taxon>
    </lineage>
</organism>
<protein>
    <submittedName>
        <fullName evidence="2">Uncharacterized protein</fullName>
    </submittedName>
</protein>
<accession>A0A6D2K3G4</accession>
<dbReference type="Proteomes" id="UP000467841">
    <property type="component" value="Unassembled WGS sequence"/>
</dbReference>
<name>A0A6D2K3G4_9BRAS</name>
<dbReference type="EMBL" id="CACVBM020001364">
    <property type="protein sequence ID" value="CAA7047162.1"/>
    <property type="molecule type" value="Genomic_DNA"/>
</dbReference>